<organism evidence="2">
    <name type="scientific">uncultured bacterium A1Q1_fos_291</name>
    <dbReference type="NCBI Taxonomy" id="1256570"/>
    <lineage>
        <taxon>Bacteria</taxon>
        <taxon>environmental samples</taxon>
    </lineage>
</organism>
<evidence type="ECO:0000313" key="2">
    <source>
        <dbReference type="EMBL" id="AGC72084.1"/>
    </source>
</evidence>
<proteinExistence type="predicted"/>
<name>L7VWV4_9BACT</name>
<dbReference type="AlphaFoldDB" id="L7VWV4"/>
<evidence type="ECO:0000256" key="1">
    <source>
        <dbReference type="SAM" id="MobiDB-lite"/>
    </source>
</evidence>
<feature type="region of interest" description="Disordered" evidence="1">
    <location>
        <begin position="68"/>
        <end position="87"/>
    </location>
</feature>
<protein>
    <submittedName>
        <fullName evidence="2">Uncharacterized protein</fullName>
    </submittedName>
</protein>
<reference evidence="2" key="1">
    <citation type="submission" date="2012-09" db="EMBL/GenBank/DDBJ databases">
        <title>Metagenomic Characterization of a Microbial Community in Wastewater Detects High Levels of Antibiotic Resistance.</title>
        <authorList>
            <person name="Abrams M."/>
            <person name="Caldwell A."/>
            <person name="Vandaei E."/>
            <person name="Lee W."/>
            <person name="Perrott J."/>
            <person name="Khan S.Y."/>
            <person name="Ta J."/>
            <person name="Romero D."/>
            <person name="Nguyen V."/>
            <person name="Pourmand N."/>
            <person name="Ouverney C.C."/>
        </authorList>
    </citation>
    <scope>NUCLEOTIDE SEQUENCE</scope>
</reference>
<accession>L7VWV4</accession>
<feature type="compositionally biased region" description="Basic residues" evidence="1">
    <location>
        <begin position="78"/>
        <end position="87"/>
    </location>
</feature>
<dbReference type="EMBL" id="JX649891">
    <property type="protein sequence ID" value="AGC72084.1"/>
    <property type="molecule type" value="Genomic_DNA"/>
</dbReference>
<sequence>MRALRRAVAQRSDRKNQIEVIMRRVMARSRQTCNKPCEERAEPCVSVRTQAARTTTKLALLPVMAHGETDVDSVRTKNAARSRGTRR</sequence>